<dbReference type="Pfam" id="PF20137">
    <property type="entry name" value="BubE"/>
    <property type="match status" value="1"/>
</dbReference>
<dbReference type="EMBL" id="LT985188">
    <property type="protein sequence ID" value="SPD88195.1"/>
    <property type="molecule type" value="Genomic_DNA"/>
</dbReference>
<dbReference type="InterPro" id="IPR045384">
    <property type="entry name" value="DUF6527"/>
</dbReference>
<evidence type="ECO:0000313" key="2">
    <source>
        <dbReference type="Proteomes" id="UP000238164"/>
    </source>
</evidence>
<organism evidence="1 2">
    <name type="scientific">Micropruina glycogenica</name>
    <dbReference type="NCBI Taxonomy" id="75385"/>
    <lineage>
        <taxon>Bacteria</taxon>
        <taxon>Bacillati</taxon>
        <taxon>Actinomycetota</taxon>
        <taxon>Actinomycetes</taxon>
        <taxon>Propionibacteriales</taxon>
        <taxon>Nocardioidaceae</taxon>
        <taxon>Micropruina</taxon>
    </lineage>
</organism>
<keyword evidence="2" id="KW-1185">Reference proteome</keyword>
<gene>
    <name evidence="1" type="ORF">MPLG2_3165</name>
</gene>
<proteinExistence type="predicted"/>
<dbReference type="RefSeq" id="WP_158681239.1">
    <property type="nucleotide sequence ID" value="NZ_BAAAGO010000044.1"/>
</dbReference>
<sequence>MGILKSIRYWRRWKADLSTSSAADIPVRLPVRRAVVVESAGRPKWLIFDCPCDRGHRVMLNLDRGNRPLWRIADRYPLTLYPSVDERSSVGHCHYVVRDGYVRWIERTDHR</sequence>
<dbReference type="OrthoDB" id="5196042at2"/>
<dbReference type="Proteomes" id="UP000238164">
    <property type="component" value="Chromosome 1"/>
</dbReference>
<protein>
    <submittedName>
        <fullName evidence="1">Uncharacterized protein</fullName>
    </submittedName>
</protein>
<reference evidence="1 2" key="1">
    <citation type="submission" date="2018-02" db="EMBL/GenBank/DDBJ databases">
        <authorList>
            <person name="Cohen D.B."/>
            <person name="Kent A.D."/>
        </authorList>
    </citation>
    <scope>NUCLEOTIDE SEQUENCE [LARGE SCALE GENOMIC DNA]</scope>
    <source>
        <strain evidence="1">1</strain>
    </source>
</reference>
<name>A0A2N9JJG6_9ACTN</name>
<dbReference type="AlphaFoldDB" id="A0A2N9JJG6"/>
<dbReference type="KEGG" id="mgg:MPLG2_3165"/>
<accession>A0A2N9JJG6</accession>
<evidence type="ECO:0000313" key="1">
    <source>
        <dbReference type="EMBL" id="SPD88195.1"/>
    </source>
</evidence>